<proteinExistence type="predicted"/>
<dbReference type="KEGG" id="kpm:KPHS_p101170"/>
<feature type="compositionally biased region" description="Basic and acidic residues" evidence="1">
    <location>
        <begin position="1"/>
        <end position="21"/>
    </location>
</feature>
<dbReference type="RefSeq" id="WP_014342169.1">
    <property type="nucleotide sequence ID" value="NC_016838.1"/>
</dbReference>
<evidence type="ECO:0000256" key="1">
    <source>
        <dbReference type="SAM" id="MobiDB-lite"/>
    </source>
</evidence>
<feature type="compositionally biased region" description="Polar residues" evidence="1">
    <location>
        <begin position="126"/>
        <end position="145"/>
    </location>
</feature>
<sequence length="220" mass="23794">MYLTHRQDDNVLVRHGSKDGTQKNGGWTFQPQLFLTLKGFQMAHQTPSSSLKKHPRSLRLILAELFSGRVSARLSELEEKVGQMEHRLDDHAVAISNLGARVAMGEVMKARTAKILRDTWGVRANQTRMESSDGSISTKKTTSNGLRADHDLSGSRSNTVDSGVADAGLMQNGFAADAGTSHGKHNQHHHHAPVCHSGWDAVGFDSSSSSCDSGSSSCCD</sequence>
<evidence type="ECO:0000313" key="3">
    <source>
        <dbReference type="Proteomes" id="UP000007841"/>
    </source>
</evidence>
<keyword evidence="3" id="KW-1185">Reference proteome</keyword>
<feature type="region of interest" description="Disordered" evidence="1">
    <location>
        <begin position="126"/>
        <end position="160"/>
    </location>
</feature>
<dbReference type="HOGENOM" id="CLU_1501600_0_0_6"/>
<organism evidence="2 3">
    <name type="scientific">Klebsiella pneumoniae subsp. pneumoniae (strain HS11286)</name>
    <dbReference type="NCBI Taxonomy" id="1125630"/>
    <lineage>
        <taxon>Bacteria</taxon>
        <taxon>Pseudomonadati</taxon>
        <taxon>Pseudomonadota</taxon>
        <taxon>Gammaproteobacteria</taxon>
        <taxon>Enterobacterales</taxon>
        <taxon>Enterobacteriaceae</taxon>
        <taxon>Klebsiella/Raoultella group</taxon>
        <taxon>Klebsiella</taxon>
        <taxon>Klebsiella pneumoniae complex</taxon>
    </lineage>
</organism>
<accession>A0A0H3H0Y3</accession>
<keyword evidence="2" id="KW-0614">Plasmid</keyword>
<dbReference type="GeneID" id="11818013"/>
<gene>
    <name evidence="2" type="ordered locus">KPHS_p101170</name>
</gene>
<dbReference type="Proteomes" id="UP000007841">
    <property type="component" value="Plasmid pKPHS1"/>
</dbReference>
<evidence type="ECO:0000313" key="2">
    <source>
        <dbReference type="EMBL" id="AEW92025.1"/>
    </source>
</evidence>
<dbReference type="EMBL" id="CP003223">
    <property type="protein sequence ID" value="AEW92025.1"/>
    <property type="molecule type" value="Genomic_DNA"/>
</dbReference>
<geneLocation type="plasmid" evidence="2 3">
    <name>pKPHS1</name>
</geneLocation>
<dbReference type="RefSeq" id="YP_005220924.1">
    <property type="nucleotide sequence ID" value="NC_016838.1"/>
</dbReference>
<dbReference type="AlphaFoldDB" id="A0A0H3H0Y3"/>
<reference evidence="3" key="1">
    <citation type="journal article" date="2012" name="J. Bacteriol.">
        <title>Complete genome sequence of Klebsiella pneumoniae subsp. pneumoniae HS11286, a multidrug-resistant strain isolated from human sputum.</title>
        <authorList>
            <person name="Liu P."/>
            <person name="Li P."/>
            <person name="Jiang X."/>
            <person name="Bi D."/>
            <person name="Xie Y."/>
            <person name="Tai C."/>
            <person name="Deng Z."/>
            <person name="Rajakumar K."/>
            <person name="Ou H.Y."/>
        </authorList>
    </citation>
    <scope>NUCLEOTIDE SEQUENCE [LARGE SCALE GENOMIC DNA]</scope>
    <source>
        <strain evidence="3">HS11286</strain>
        <plasmid evidence="3">pKPHS1</plasmid>
    </source>
</reference>
<protein>
    <submittedName>
        <fullName evidence="2">Uncharacterized protein</fullName>
    </submittedName>
</protein>
<feature type="region of interest" description="Disordered" evidence="1">
    <location>
        <begin position="1"/>
        <end position="25"/>
    </location>
</feature>
<name>A0A0H3H0Y3_KLEPH</name>